<dbReference type="PANTHER" id="PTHR23427:SF2">
    <property type="entry name" value="SURFEIT LOCUS PROTEIN 1"/>
    <property type="match status" value="1"/>
</dbReference>
<accession>A7HQW5</accession>
<dbReference type="Pfam" id="PF02104">
    <property type="entry name" value="SURF1"/>
    <property type="match status" value="1"/>
</dbReference>
<name>A7HQW5_PARL1</name>
<dbReference type="AlphaFoldDB" id="A7HQW5"/>
<evidence type="ECO:0000256" key="6">
    <source>
        <dbReference type="RuleBase" id="RU363076"/>
    </source>
</evidence>
<dbReference type="STRING" id="402881.Plav_0675"/>
<evidence type="ECO:0000256" key="5">
    <source>
        <dbReference type="ARBA" id="ARBA00023136"/>
    </source>
</evidence>
<dbReference type="HOGENOM" id="CLU_047737_4_1_5"/>
<comment type="similarity">
    <text evidence="2 6">Belongs to the SURF1 family.</text>
</comment>
<dbReference type="PANTHER" id="PTHR23427">
    <property type="entry name" value="SURFEIT LOCUS PROTEIN"/>
    <property type="match status" value="1"/>
</dbReference>
<dbReference type="Proteomes" id="UP000006377">
    <property type="component" value="Chromosome"/>
</dbReference>
<keyword evidence="3 6" id="KW-0812">Transmembrane</keyword>
<protein>
    <recommendedName>
        <fullName evidence="6">SURF1-like protein</fullName>
    </recommendedName>
</protein>
<dbReference type="PROSITE" id="PS50895">
    <property type="entry name" value="SURF1"/>
    <property type="match status" value="1"/>
</dbReference>
<feature type="transmembrane region" description="Helical" evidence="6">
    <location>
        <begin position="216"/>
        <end position="234"/>
    </location>
</feature>
<proteinExistence type="inferred from homology"/>
<reference evidence="7 8" key="1">
    <citation type="journal article" date="2011" name="Stand. Genomic Sci.">
        <title>Complete genome sequence of Parvibaculum lavamentivorans type strain (DS-1(T)).</title>
        <authorList>
            <person name="Schleheck D."/>
            <person name="Weiss M."/>
            <person name="Pitluck S."/>
            <person name="Bruce D."/>
            <person name="Land M.L."/>
            <person name="Han S."/>
            <person name="Saunders E."/>
            <person name="Tapia R."/>
            <person name="Detter C."/>
            <person name="Brettin T."/>
            <person name="Han J."/>
            <person name="Woyke T."/>
            <person name="Goodwin L."/>
            <person name="Pennacchio L."/>
            <person name="Nolan M."/>
            <person name="Cook A.M."/>
            <person name="Kjelleberg S."/>
            <person name="Thomas T."/>
        </authorList>
    </citation>
    <scope>NUCLEOTIDE SEQUENCE [LARGE SCALE GENOMIC DNA]</scope>
    <source>
        <strain evidence="8">DS-1 / DSM 13023 / NCIMB 13966</strain>
    </source>
</reference>
<dbReference type="RefSeq" id="WP_011995589.1">
    <property type="nucleotide sequence ID" value="NC_009719.1"/>
</dbReference>
<evidence type="ECO:0000256" key="2">
    <source>
        <dbReference type="ARBA" id="ARBA00007165"/>
    </source>
</evidence>
<keyword evidence="6" id="KW-1003">Cell membrane</keyword>
<dbReference type="OrthoDB" id="6079986at2"/>
<comment type="subcellular location">
    <subcellularLocation>
        <location evidence="6">Cell membrane</location>
        <topology evidence="6">Multi-pass membrane protein</topology>
    </subcellularLocation>
    <subcellularLocation>
        <location evidence="1">Membrane</location>
    </subcellularLocation>
</comment>
<dbReference type="EMBL" id="CP000774">
    <property type="protein sequence ID" value="ABS62298.1"/>
    <property type="molecule type" value="Genomic_DNA"/>
</dbReference>
<evidence type="ECO:0000313" key="7">
    <source>
        <dbReference type="EMBL" id="ABS62298.1"/>
    </source>
</evidence>
<dbReference type="CDD" id="cd06662">
    <property type="entry name" value="SURF1"/>
    <property type="match status" value="1"/>
</dbReference>
<organism evidence="7 8">
    <name type="scientific">Parvibaculum lavamentivorans (strain DS-1 / DSM 13023 / NCIMB 13966)</name>
    <dbReference type="NCBI Taxonomy" id="402881"/>
    <lineage>
        <taxon>Bacteria</taxon>
        <taxon>Pseudomonadati</taxon>
        <taxon>Pseudomonadota</taxon>
        <taxon>Alphaproteobacteria</taxon>
        <taxon>Hyphomicrobiales</taxon>
        <taxon>Parvibaculaceae</taxon>
        <taxon>Parvibaculum</taxon>
    </lineage>
</organism>
<keyword evidence="8" id="KW-1185">Reference proteome</keyword>
<evidence type="ECO:0000256" key="3">
    <source>
        <dbReference type="ARBA" id="ARBA00022692"/>
    </source>
</evidence>
<dbReference type="InterPro" id="IPR045214">
    <property type="entry name" value="Surf1/Surf4"/>
</dbReference>
<evidence type="ECO:0000256" key="4">
    <source>
        <dbReference type="ARBA" id="ARBA00022989"/>
    </source>
</evidence>
<dbReference type="eggNOG" id="COG3346">
    <property type="taxonomic scope" value="Bacteria"/>
</dbReference>
<gene>
    <name evidence="7" type="ordered locus">Plav_0675</name>
</gene>
<sequence>MTNRFFRPLFWPTLLTALMLPVLLALGFWQLERLQWKEDLLARIENRLTAAPADLPPPQAWADFDVAAQEYSRVRLTGRFASPRELHYFMQGPDGTPGYAVINAFEVEGGEGAVVLVDRGFVPAGLKDPALRDALPEGQVSFTGILRQPQRRNALSGADDPDKNVWMVRDTETMGAALGAAQVAPFFVEAEEAAFPGKWPQAGATRIEMPNNHLDYALTWFGLALVLVAVYLVYHRSNGRLGRPKT</sequence>
<dbReference type="InterPro" id="IPR002994">
    <property type="entry name" value="Surf1/Shy1"/>
</dbReference>
<comment type="caution">
    <text evidence="6">Lacks conserved residue(s) required for the propagation of feature annotation.</text>
</comment>
<evidence type="ECO:0000313" key="8">
    <source>
        <dbReference type="Proteomes" id="UP000006377"/>
    </source>
</evidence>
<keyword evidence="5 6" id="KW-0472">Membrane</keyword>
<dbReference type="KEGG" id="pla:Plav_0675"/>
<keyword evidence="4 6" id="KW-1133">Transmembrane helix</keyword>
<evidence type="ECO:0000256" key="1">
    <source>
        <dbReference type="ARBA" id="ARBA00004370"/>
    </source>
</evidence>
<dbReference type="GO" id="GO:0005886">
    <property type="term" value="C:plasma membrane"/>
    <property type="evidence" value="ECO:0007669"/>
    <property type="project" value="UniProtKB-SubCell"/>
</dbReference>